<gene>
    <name evidence="1" type="ORF">MKZ38_004258</name>
</gene>
<keyword evidence="2" id="KW-1185">Reference proteome</keyword>
<evidence type="ECO:0000313" key="2">
    <source>
        <dbReference type="Proteomes" id="UP001201980"/>
    </source>
</evidence>
<dbReference type="Proteomes" id="UP001201980">
    <property type="component" value="Unassembled WGS sequence"/>
</dbReference>
<dbReference type="EMBL" id="JAKWBI020000024">
    <property type="protein sequence ID" value="KAJ2905797.1"/>
    <property type="molecule type" value="Genomic_DNA"/>
</dbReference>
<evidence type="ECO:0000313" key="1">
    <source>
        <dbReference type="EMBL" id="KAJ2905797.1"/>
    </source>
</evidence>
<reference evidence="1" key="1">
    <citation type="submission" date="2022-07" db="EMBL/GenBank/DDBJ databases">
        <title>Draft genome sequence of Zalerion maritima ATCC 34329, a (micro)plastics degrading marine fungus.</title>
        <authorList>
            <person name="Paco A."/>
            <person name="Goncalves M.F.M."/>
            <person name="Rocha-Santos T.A.P."/>
            <person name="Alves A."/>
        </authorList>
    </citation>
    <scope>NUCLEOTIDE SEQUENCE</scope>
    <source>
        <strain evidence="1">ATCC 34329</strain>
    </source>
</reference>
<organism evidence="1 2">
    <name type="scientific">Zalerion maritima</name>
    <dbReference type="NCBI Taxonomy" id="339359"/>
    <lineage>
        <taxon>Eukaryota</taxon>
        <taxon>Fungi</taxon>
        <taxon>Dikarya</taxon>
        <taxon>Ascomycota</taxon>
        <taxon>Pezizomycotina</taxon>
        <taxon>Sordariomycetes</taxon>
        <taxon>Lulworthiomycetidae</taxon>
        <taxon>Lulworthiales</taxon>
        <taxon>Lulworthiaceae</taxon>
        <taxon>Zalerion</taxon>
    </lineage>
</organism>
<protein>
    <submittedName>
        <fullName evidence="1">Uncharacterized protein</fullName>
    </submittedName>
</protein>
<comment type="caution">
    <text evidence="1">The sequence shown here is derived from an EMBL/GenBank/DDBJ whole genome shotgun (WGS) entry which is preliminary data.</text>
</comment>
<proteinExistence type="predicted"/>
<dbReference type="AlphaFoldDB" id="A0AAD5WV25"/>
<sequence length="247" mass="27870">MAALAVPVNLRYPPLSLGTTLTCNSPRRREHYILETCHVEFDRACTFTSSGSQEVALAAYNTKLQSPPTNYVQPNSAQGHMHPAEPMELREMIHASLSVTFSVIFVLFLQQATAEQKSASLWLAAADLSTTCCAGPENLAGALLRRIIRRMCGDTTLLEKYESEVQDLDQKFQLNQMMAEKWKQDCFRPLAHAEVNLHNWLEHTEGGTRPERFFRGYQFIGSSKPRVRRDQEPHLRGLVSHDEPEAG</sequence>
<accession>A0AAD5WV25</accession>
<name>A0AAD5WV25_9PEZI</name>